<dbReference type="AlphaFoldDB" id="A0A7Y7IGS8"/>
<dbReference type="PANTHER" id="PTHR33164:SF99">
    <property type="entry name" value="MARR FAMILY REGULATORY PROTEIN"/>
    <property type="match status" value="1"/>
</dbReference>
<dbReference type="EMBL" id="JAAMFM010000012">
    <property type="protein sequence ID" value="NVM95162.1"/>
    <property type="molecule type" value="Genomic_DNA"/>
</dbReference>
<accession>A0A7Y7IGS8</accession>
<keyword evidence="3" id="KW-1185">Reference proteome</keyword>
<dbReference type="Pfam" id="PF12802">
    <property type="entry name" value="MarR_2"/>
    <property type="match status" value="1"/>
</dbReference>
<dbReference type="PRINTS" id="PR00598">
    <property type="entry name" value="HTHMARR"/>
</dbReference>
<evidence type="ECO:0000313" key="2">
    <source>
        <dbReference type="EMBL" id="NVM95162.1"/>
    </source>
</evidence>
<dbReference type="GO" id="GO:0006950">
    <property type="term" value="P:response to stress"/>
    <property type="evidence" value="ECO:0007669"/>
    <property type="project" value="TreeGrafter"/>
</dbReference>
<dbReference type="PANTHER" id="PTHR33164">
    <property type="entry name" value="TRANSCRIPTIONAL REGULATOR, MARR FAMILY"/>
    <property type="match status" value="1"/>
</dbReference>
<dbReference type="Proteomes" id="UP000543556">
    <property type="component" value="Unassembled WGS sequence"/>
</dbReference>
<evidence type="ECO:0000259" key="1">
    <source>
        <dbReference type="PROSITE" id="PS50995"/>
    </source>
</evidence>
<name>A0A7Y7IGS8_9MICC</name>
<dbReference type="SMART" id="SM00347">
    <property type="entry name" value="HTH_MARR"/>
    <property type="match status" value="1"/>
</dbReference>
<dbReference type="PROSITE" id="PS50995">
    <property type="entry name" value="HTH_MARR_2"/>
    <property type="match status" value="1"/>
</dbReference>
<organism evidence="2 3">
    <name type="scientific">Arthrobacter wenxiniae</name>
    <dbReference type="NCBI Taxonomy" id="2713570"/>
    <lineage>
        <taxon>Bacteria</taxon>
        <taxon>Bacillati</taxon>
        <taxon>Actinomycetota</taxon>
        <taxon>Actinomycetes</taxon>
        <taxon>Micrococcales</taxon>
        <taxon>Micrococcaceae</taxon>
        <taxon>Arthrobacter</taxon>
    </lineage>
</organism>
<dbReference type="Gene3D" id="1.10.10.10">
    <property type="entry name" value="Winged helix-like DNA-binding domain superfamily/Winged helix DNA-binding domain"/>
    <property type="match status" value="1"/>
</dbReference>
<gene>
    <name evidence="2" type="ORF">G6034_09610</name>
</gene>
<proteinExistence type="predicted"/>
<sequence>MPGQEPTGGAEAFTRWLSTDEQHLWLELREFLSGMPRVVDRQLSRDSEVSGVEYAVLAAVSEARPEGVRSGDLAAILEWEKSRVSHLLRRMECKGLVGRCAASDDGRGQKISLTDDGWATVRAAAPGHVSLVRETIFDPLTRAELAQLRASLQKIRAAAVEKGLW</sequence>
<reference evidence="2 3" key="1">
    <citation type="submission" date="2020-02" db="EMBL/GenBank/DDBJ databases">
        <title>Genome sequence of strain AETb3-4.</title>
        <authorList>
            <person name="Gao J."/>
            <person name="Zhang X."/>
        </authorList>
    </citation>
    <scope>NUCLEOTIDE SEQUENCE [LARGE SCALE GENOMIC DNA]</scope>
    <source>
        <strain evidence="2 3">AETb3-4</strain>
    </source>
</reference>
<dbReference type="GO" id="GO:0003700">
    <property type="term" value="F:DNA-binding transcription factor activity"/>
    <property type="evidence" value="ECO:0007669"/>
    <property type="project" value="InterPro"/>
</dbReference>
<dbReference type="InterPro" id="IPR036390">
    <property type="entry name" value="WH_DNA-bd_sf"/>
</dbReference>
<feature type="domain" description="HTH marR-type" evidence="1">
    <location>
        <begin position="21"/>
        <end position="157"/>
    </location>
</feature>
<dbReference type="InterPro" id="IPR000835">
    <property type="entry name" value="HTH_MarR-typ"/>
</dbReference>
<dbReference type="SUPFAM" id="SSF46785">
    <property type="entry name" value="Winged helix' DNA-binding domain"/>
    <property type="match status" value="1"/>
</dbReference>
<dbReference type="InterPro" id="IPR036388">
    <property type="entry name" value="WH-like_DNA-bd_sf"/>
</dbReference>
<protein>
    <submittedName>
        <fullName evidence="2">Winged helix-turn-helix transcriptional regulator</fullName>
    </submittedName>
</protein>
<dbReference type="InterPro" id="IPR039422">
    <property type="entry name" value="MarR/SlyA-like"/>
</dbReference>
<comment type="caution">
    <text evidence="2">The sequence shown here is derived from an EMBL/GenBank/DDBJ whole genome shotgun (WGS) entry which is preliminary data.</text>
</comment>
<evidence type="ECO:0000313" key="3">
    <source>
        <dbReference type="Proteomes" id="UP000543556"/>
    </source>
</evidence>
<dbReference type="RefSeq" id="WP_176634893.1">
    <property type="nucleotide sequence ID" value="NZ_JAAMFM010000012.1"/>
</dbReference>